<evidence type="ECO:0000313" key="3">
    <source>
        <dbReference type="Proteomes" id="UP001610063"/>
    </source>
</evidence>
<sequence>MRKLLLIPVFVLVAMCIHCDDCACDPGPFFGELKVRFTINEENPEVLLTIFEGKIEKQDTLFSEWVTESPVYYDLQAGKYYSATVTYSKGIRQIVAVDGKKMTIGSDDCDCDYAENLSLNLKLAD</sequence>
<evidence type="ECO:0000313" key="2">
    <source>
        <dbReference type="EMBL" id="MFH6983054.1"/>
    </source>
</evidence>
<accession>A0ABW7N6C5</accession>
<keyword evidence="1" id="KW-0732">Signal</keyword>
<feature type="signal peptide" evidence="1">
    <location>
        <begin position="1"/>
        <end position="23"/>
    </location>
</feature>
<dbReference type="RefSeq" id="WP_159584235.1">
    <property type="nucleotide sequence ID" value="NZ_JBIPKE010000014.1"/>
</dbReference>
<comment type="caution">
    <text evidence="2">The sequence shown here is derived from an EMBL/GenBank/DDBJ whole genome shotgun (WGS) entry which is preliminary data.</text>
</comment>
<organism evidence="2 3">
    <name type="scientific">Marinoscillum luteum</name>
    <dbReference type="NCBI Taxonomy" id="861051"/>
    <lineage>
        <taxon>Bacteria</taxon>
        <taxon>Pseudomonadati</taxon>
        <taxon>Bacteroidota</taxon>
        <taxon>Cytophagia</taxon>
        <taxon>Cytophagales</taxon>
        <taxon>Reichenbachiellaceae</taxon>
        <taxon>Marinoscillum</taxon>
    </lineage>
</organism>
<dbReference type="Proteomes" id="UP001610063">
    <property type="component" value="Unassembled WGS sequence"/>
</dbReference>
<dbReference type="EMBL" id="JBIPKE010000014">
    <property type="protein sequence ID" value="MFH6983054.1"/>
    <property type="molecule type" value="Genomic_DNA"/>
</dbReference>
<evidence type="ECO:0000256" key="1">
    <source>
        <dbReference type="SAM" id="SignalP"/>
    </source>
</evidence>
<reference evidence="2 3" key="1">
    <citation type="journal article" date="2013" name="Int. J. Syst. Evol. Microbiol.">
        <title>Marinoscillum luteum sp. nov., isolated from marine sediment.</title>
        <authorList>
            <person name="Cha I.T."/>
            <person name="Park S.J."/>
            <person name="Kim S.J."/>
            <person name="Kim J.G."/>
            <person name="Jung M.Y."/>
            <person name="Shin K.S."/>
            <person name="Kwon K.K."/>
            <person name="Yang S.H."/>
            <person name="Seo Y.S."/>
            <person name="Rhee S.K."/>
        </authorList>
    </citation>
    <scope>NUCLEOTIDE SEQUENCE [LARGE SCALE GENOMIC DNA]</scope>
    <source>
        <strain evidence="2 3">KCTC 23939</strain>
    </source>
</reference>
<name>A0ABW7N6C5_9BACT</name>
<keyword evidence="3" id="KW-1185">Reference proteome</keyword>
<gene>
    <name evidence="2" type="ORF">ACHKAR_06370</name>
</gene>
<proteinExistence type="predicted"/>
<feature type="chain" id="PRO_5045105461" evidence="1">
    <location>
        <begin position="24"/>
        <end position="125"/>
    </location>
</feature>
<protein>
    <submittedName>
        <fullName evidence="2">Uncharacterized protein</fullName>
    </submittedName>
</protein>